<dbReference type="Pfam" id="PF06835">
    <property type="entry name" value="LptC"/>
    <property type="match status" value="1"/>
</dbReference>
<evidence type="ECO:0000256" key="1">
    <source>
        <dbReference type="SAM" id="MobiDB-lite"/>
    </source>
</evidence>
<dbReference type="NCBIfam" id="TIGR04409">
    <property type="entry name" value="LptC_YrbK"/>
    <property type="match status" value="1"/>
</dbReference>
<keyword evidence="4" id="KW-1185">Reference proteome</keyword>
<evidence type="ECO:0000313" key="3">
    <source>
        <dbReference type="EMBL" id="ESR25898.1"/>
    </source>
</evidence>
<proteinExistence type="predicted"/>
<name>V4TJ00_9HYPH</name>
<organism evidence="3 4">
    <name type="scientific">Lutibaculum baratangense AMV1</name>
    <dbReference type="NCBI Taxonomy" id="631454"/>
    <lineage>
        <taxon>Bacteria</taxon>
        <taxon>Pseudomonadati</taxon>
        <taxon>Pseudomonadota</taxon>
        <taxon>Alphaproteobacteria</taxon>
        <taxon>Hyphomicrobiales</taxon>
        <taxon>Tepidamorphaceae</taxon>
        <taxon>Lutibaculum</taxon>
    </lineage>
</organism>
<keyword evidence="2" id="KW-0812">Transmembrane</keyword>
<reference evidence="3 4" key="1">
    <citation type="journal article" date="2014" name="Genome Announc.">
        <title>Draft Genome Sequence of Lutibaculum baratangense Strain AMV1T, Isolated from a Mud Volcano in Andamans, India.</title>
        <authorList>
            <person name="Singh A."/>
            <person name="Sreenivas A."/>
            <person name="Sathyanarayana Reddy G."/>
            <person name="Pinnaka A.K."/>
            <person name="Shivaji S."/>
        </authorList>
    </citation>
    <scope>NUCLEOTIDE SEQUENCE [LARGE SCALE GENOMIC DNA]</scope>
    <source>
        <strain evidence="3 4">AMV1</strain>
    </source>
</reference>
<dbReference type="STRING" id="631454.N177_1233"/>
<dbReference type="InterPro" id="IPR026265">
    <property type="entry name" value="LptC"/>
</dbReference>
<keyword evidence="2" id="KW-1133">Transmembrane helix</keyword>
<accession>V4TJ00</accession>
<dbReference type="Gene3D" id="2.60.450.10">
    <property type="entry name" value="Lipopolysaccharide (LPS) transport protein A like domain"/>
    <property type="match status" value="1"/>
</dbReference>
<dbReference type="EMBL" id="AWXZ01000017">
    <property type="protein sequence ID" value="ESR25898.1"/>
    <property type="molecule type" value="Genomic_DNA"/>
</dbReference>
<dbReference type="GO" id="GO:0015221">
    <property type="term" value="F:lipopolysaccharide transmembrane transporter activity"/>
    <property type="evidence" value="ECO:0007669"/>
    <property type="project" value="InterPro"/>
</dbReference>
<evidence type="ECO:0000313" key="4">
    <source>
        <dbReference type="Proteomes" id="UP000017819"/>
    </source>
</evidence>
<feature type="transmembrane region" description="Helical" evidence="2">
    <location>
        <begin position="40"/>
        <end position="60"/>
    </location>
</feature>
<feature type="region of interest" description="Disordered" evidence="1">
    <location>
        <begin position="1"/>
        <end position="26"/>
    </location>
</feature>
<dbReference type="InterPro" id="IPR010664">
    <property type="entry name" value="LipoPS_assembly_LptC-rel"/>
</dbReference>
<sequence length="229" mass="24768">MESIATSSGMRDVPHDTAAVRHSTWQRAQRHSRRVRRLRVVLPVLGLLLALGLFVSFQSIPSPIGDVELSSIGVEGDTVTMEAPKLTGYGEEGLNYAVSADRAQQNLSSPNVVRLQGIDGRLDEEGGRWTALRAAEGTLDTDAETLRLDNSIELTTNDGKRATLQSADIDFSRRTVSSEEPVELEMDVGRVAAGSIEVSEGGKRIVLRGNVKVDMRMNGSLENALGTPE</sequence>
<keyword evidence="2" id="KW-0472">Membrane</keyword>
<dbReference type="AlphaFoldDB" id="V4TJ00"/>
<evidence type="ECO:0000256" key="2">
    <source>
        <dbReference type="SAM" id="Phobius"/>
    </source>
</evidence>
<gene>
    <name evidence="3" type="ORF">N177_1233</name>
</gene>
<dbReference type="GO" id="GO:0005886">
    <property type="term" value="C:plasma membrane"/>
    <property type="evidence" value="ECO:0007669"/>
    <property type="project" value="InterPro"/>
</dbReference>
<dbReference type="eggNOG" id="COG5375">
    <property type="taxonomic scope" value="Bacteria"/>
</dbReference>
<protein>
    <recommendedName>
        <fullName evidence="5">Lipopolysaccharide export system protein LptC</fullName>
    </recommendedName>
</protein>
<comment type="caution">
    <text evidence="3">The sequence shown here is derived from an EMBL/GenBank/DDBJ whole genome shotgun (WGS) entry which is preliminary data.</text>
</comment>
<dbReference type="Proteomes" id="UP000017819">
    <property type="component" value="Unassembled WGS sequence"/>
</dbReference>
<evidence type="ECO:0008006" key="5">
    <source>
        <dbReference type="Google" id="ProtNLM"/>
    </source>
</evidence>